<reference evidence="3" key="2">
    <citation type="submission" date="2020-09" db="EMBL/GenBank/DDBJ databases">
        <authorList>
            <person name="Sun Q."/>
            <person name="Kim S."/>
        </authorList>
    </citation>
    <scope>NUCLEOTIDE SEQUENCE</scope>
    <source>
        <strain evidence="3">KCTC 42650</strain>
    </source>
</reference>
<gene>
    <name evidence="3" type="ORF">GCM10017056_33020</name>
</gene>
<accession>A0A8J3H007</accession>
<keyword evidence="1" id="KW-1133">Transmembrane helix</keyword>
<evidence type="ECO:0000313" key="4">
    <source>
        <dbReference type="Proteomes" id="UP000626220"/>
    </source>
</evidence>
<dbReference type="EMBL" id="BNCJ01000010">
    <property type="protein sequence ID" value="GHF58962.1"/>
    <property type="molecule type" value="Genomic_DNA"/>
</dbReference>
<feature type="domain" description="TadE-like" evidence="2">
    <location>
        <begin position="17"/>
        <end position="59"/>
    </location>
</feature>
<dbReference type="InterPro" id="IPR012495">
    <property type="entry name" value="TadE-like_dom"/>
</dbReference>
<comment type="caution">
    <text evidence="3">The sequence shown here is derived from an EMBL/GenBank/DDBJ whole genome shotgun (WGS) entry which is preliminary data.</text>
</comment>
<dbReference type="Pfam" id="PF07811">
    <property type="entry name" value="TadE"/>
    <property type="match status" value="1"/>
</dbReference>
<keyword evidence="4" id="KW-1185">Reference proteome</keyword>
<reference evidence="3" key="1">
    <citation type="journal article" date="2014" name="Int. J. Syst. Evol. Microbiol.">
        <title>Complete genome sequence of Corynebacterium casei LMG S-19264T (=DSM 44701T), isolated from a smear-ripened cheese.</title>
        <authorList>
            <consortium name="US DOE Joint Genome Institute (JGI-PGF)"/>
            <person name="Walter F."/>
            <person name="Albersmeier A."/>
            <person name="Kalinowski J."/>
            <person name="Ruckert C."/>
        </authorList>
    </citation>
    <scope>NUCLEOTIDE SEQUENCE</scope>
    <source>
        <strain evidence="3">KCTC 42650</strain>
    </source>
</reference>
<dbReference type="Proteomes" id="UP000626220">
    <property type="component" value="Unassembled WGS sequence"/>
</dbReference>
<dbReference type="RefSeq" id="WP_189681209.1">
    <property type="nucleotide sequence ID" value="NZ_BNCJ01000010.1"/>
</dbReference>
<organism evidence="3 4">
    <name type="scientific">Seohaeicola zhoushanensis</name>
    <dbReference type="NCBI Taxonomy" id="1569283"/>
    <lineage>
        <taxon>Bacteria</taxon>
        <taxon>Pseudomonadati</taxon>
        <taxon>Pseudomonadota</taxon>
        <taxon>Alphaproteobacteria</taxon>
        <taxon>Rhodobacterales</taxon>
        <taxon>Roseobacteraceae</taxon>
        <taxon>Seohaeicola</taxon>
    </lineage>
</organism>
<sequence length="164" mass="17415">MICPQTLMNRLRRDETGAALVEFAILLPILLLLFAVIIEGGRLMWSYQTVVAGVRDAARYVARAAPQNICSDGGSLAGYADTVGDIVRESISGNALFPAGVTVLSVTPTLDCITGTYRISPVGVVEVSARLQITFPFASIFGFNGGTLGTVTTTVRDQNRVFGT</sequence>
<proteinExistence type="predicted"/>
<keyword evidence="1" id="KW-0812">Transmembrane</keyword>
<protein>
    <recommendedName>
        <fullName evidence="2">TadE-like domain-containing protein</fullName>
    </recommendedName>
</protein>
<name>A0A8J3H007_9RHOB</name>
<keyword evidence="1" id="KW-0472">Membrane</keyword>
<evidence type="ECO:0000259" key="2">
    <source>
        <dbReference type="Pfam" id="PF07811"/>
    </source>
</evidence>
<evidence type="ECO:0000256" key="1">
    <source>
        <dbReference type="SAM" id="Phobius"/>
    </source>
</evidence>
<dbReference type="AlphaFoldDB" id="A0A8J3H007"/>
<feature type="transmembrane region" description="Helical" evidence="1">
    <location>
        <begin position="17"/>
        <end position="38"/>
    </location>
</feature>
<evidence type="ECO:0000313" key="3">
    <source>
        <dbReference type="EMBL" id="GHF58962.1"/>
    </source>
</evidence>